<feature type="compositionally biased region" description="Basic residues" evidence="1">
    <location>
        <begin position="79"/>
        <end position="89"/>
    </location>
</feature>
<feature type="compositionally biased region" description="Low complexity" evidence="1">
    <location>
        <begin position="43"/>
        <end position="55"/>
    </location>
</feature>
<sequence length="250" mass="26927">MDINNLLARIGPEAAHRYLAKYPGYRLELRENGGPAEEDVKRSMSSSNVNPVMSSAKAAPEEDQHDSPAPQDTAANPKKLNRRQRKRAEKKATRERAVAADASVPSPAGAVAAPSTCDVASADANAAALGQSRRVSTDRDPTPPASPAPFYAEVLQRPSSAMSCASVASEYSISDNDSDSDDGFQTVDGRTKRRRRASPQVEPLPASTSSNLDIIKNLLKFDQFSLFSKKSEIPPCFAIIQYYLSSSLIS</sequence>
<name>A0A8K0GI14_IGNLU</name>
<keyword evidence="3" id="KW-1185">Reference proteome</keyword>
<organism evidence="2 3">
    <name type="scientific">Ignelater luminosus</name>
    <name type="common">Cucubano</name>
    <name type="synonym">Pyrophorus luminosus</name>
    <dbReference type="NCBI Taxonomy" id="2038154"/>
    <lineage>
        <taxon>Eukaryota</taxon>
        <taxon>Metazoa</taxon>
        <taxon>Ecdysozoa</taxon>
        <taxon>Arthropoda</taxon>
        <taxon>Hexapoda</taxon>
        <taxon>Insecta</taxon>
        <taxon>Pterygota</taxon>
        <taxon>Neoptera</taxon>
        <taxon>Endopterygota</taxon>
        <taxon>Coleoptera</taxon>
        <taxon>Polyphaga</taxon>
        <taxon>Elateriformia</taxon>
        <taxon>Elateroidea</taxon>
        <taxon>Elateridae</taxon>
        <taxon>Agrypninae</taxon>
        <taxon>Pyrophorini</taxon>
        <taxon>Ignelater</taxon>
    </lineage>
</organism>
<feature type="region of interest" description="Disordered" evidence="1">
    <location>
        <begin position="130"/>
        <end position="150"/>
    </location>
</feature>
<evidence type="ECO:0000256" key="1">
    <source>
        <dbReference type="SAM" id="MobiDB-lite"/>
    </source>
</evidence>
<dbReference type="EMBL" id="VTPC01003338">
    <property type="protein sequence ID" value="KAF2898708.1"/>
    <property type="molecule type" value="Genomic_DNA"/>
</dbReference>
<dbReference type="Proteomes" id="UP000801492">
    <property type="component" value="Unassembled WGS sequence"/>
</dbReference>
<proteinExistence type="predicted"/>
<evidence type="ECO:0000313" key="3">
    <source>
        <dbReference type="Proteomes" id="UP000801492"/>
    </source>
</evidence>
<feature type="region of interest" description="Disordered" evidence="1">
    <location>
        <begin position="171"/>
        <end position="208"/>
    </location>
</feature>
<dbReference type="AlphaFoldDB" id="A0A8K0GI14"/>
<feature type="region of interest" description="Disordered" evidence="1">
    <location>
        <begin position="33"/>
        <end position="113"/>
    </location>
</feature>
<protein>
    <submittedName>
        <fullName evidence="2">Uncharacterized protein</fullName>
    </submittedName>
</protein>
<accession>A0A8K0GI14</accession>
<gene>
    <name evidence="2" type="ORF">ILUMI_07466</name>
</gene>
<reference evidence="2" key="1">
    <citation type="submission" date="2019-08" db="EMBL/GenBank/DDBJ databases">
        <title>The genome of the North American firefly Photinus pyralis.</title>
        <authorList>
            <consortium name="Photinus pyralis genome working group"/>
            <person name="Fallon T.R."/>
            <person name="Sander Lower S.E."/>
            <person name="Weng J.-K."/>
        </authorList>
    </citation>
    <scope>NUCLEOTIDE SEQUENCE</scope>
    <source>
        <strain evidence="2">TRF0915ILg1</strain>
        <tissue evidence="2">Whole body</tissue>
    </source>
</reference>
<feature type="compositionally biased region" description="Low complexity" evidence="1">
    <location>
        <begin position="99"/>
        <end position="113"/>
    </location>
</feature>
<comment type="caution">
    <text evidence="2">The sequence shown here is derived from an EMBL/GenBank/DDBJ whole genome shotgun (WGS) entry which is preliminary data.</text>
</comment>
<evidence type="ECO:0000313" key="2">
    <source>
        <dbReference type="EMBL" id="KAF2898708.1"/>
    </source>
</evidence>